<dbReference type="InterPro" id="IPR024753">
    <property type="entry name" value="AriR"/>
</dbReference>
<name>A0ABX0RRQ3_9GAMM</name>
<dbReference type="NCBIfam" id="NF040640">
    <property type="entry name" value="YcgZ_fam"/>
    <property type="match status" value="1"/>
</dbReference>
<keyword evidence="2" id="KW-1185">Reference proteome</keyword>
<comment type="caution">
    <text evidence="1">The sequence shown here is derived from an EMBL/GenBank/DDBJ whole genome shotgun (WGS) entry which is preliminary data.</text>
</comment>
<accession>A0ABX0RRQ3</accession>
<dbReference type="EMBL" id="VWXC01000012">
    <property type="protein sequence ID" value="NIG20288.1"/>
    <property type="molecule type" value="Genomic_DNA"/>
</dbReference>
<evidence type="ECO:0000313" key="2">
    <source>
        <dbReference type="Proteomes" id="UP001515780"/>
    </source>
</evidence>
<dbReference type="Pfam" id="PF10798">
    <property type="entry name" value="YmgB"/>
    <property type="match status" value="1"/>
</dbReference>
<protein>
    <submittedName>
        <fullName evidence="1">Two-component-system connector protein YcgZ</fullName>
    </submittedName>
</protein>
<organism evidence="1 2">
    <name type="scientific">Candidatus Pantoea communis</name>
    <dbReference type="NCBI Taxonomy" id="2608354"/>
    <lineage>
        <taxon>Bacteria</taxon>
        <taxon>Pseudomonadati</taxon>
        <taxon>Pseudomonadota</taxon>
        <taxon>Gammaproteobacteria</taxon>
        <taxon>Enterobacterales</taxon>
        <taxon>Erwiniaceae</taxon>
        <taxon>Pantoea</taxon>
    </lineage>
</organism>
<dbReference type="Proteomes" id="UP001515780">
    <property type="component" value="Unassembled WGS sequence"/>
</dbReference>
<dbReference type="Gene3D" id="1.20.5.5260">
    <property type="match status" value="1"/>
</dbReference>
<sequence>MRQGRNLLSTSDAITRYFNEASLPSQQEILGKIVGEILRSGRSLSRKTICTKLICRLEQANSPEEELHYQQLIGLMFTSER</sequence>
<evidence type="ECO:0000313" key="1">
    <source>
        <dbReference type="EMBL" id="NIG20288.1"/>
    </source>
</evidence>
<proteinExistence type="predicted"/>
<reference evidence="1 2" key="1">
    <citation type="journal article" date="2019" name="bioRxiv">
        <title>Bacteria contribute to plant secondary compound degradation in a generalist herbivore system.</title>
        <authorList>
            <person name="Francoeur C.B."/>
            <person name="Khadempour L."/>
            <person name="Moreira-Soto R.D."/>
            <person name="Gotting K."/>
            <person name="Book A.J."/>
            <person name="Pinto-Tomas A.A."/>
            <person name="Keefover-Ring K."/>
            <person name="Currie C.R."/>
        </authorList>
    </citation>
    <scope>NUCLEOTIDE SEQUENCE [LARGE SCALE GENOMIC DNA]</scope>
    <source>
        <strain evidence="1">Al-1710</strain>
    </source>
</reference>
<gene>
    <name evidence="1" type="ORF">F3J37_16545</name>
</gene>
<dbReference type="RefSeq" id="WP_058960954.1">
    <property type="nucleotide sequence ID" value="NZ_VWXC01000012.1"/>
</dbReference>